<keyword evidence="1" id="KW-1133">Transmembrane helix</keyword>
<accession>A0A6J1SA21</accession>
<dbReference type="OrthoDB" id="8119930at2759"/>
<dbReference type="RefSeq" id="XP_026276104.1">
    <property type="nucleotide sequence ID" value="XM_026420319.2"/>
</dbReference>
<dbReference type="InterPro" id="IPR012464">
    <property type="entry name" value="DUF1676"/>
</dbReference>
<proteinExistence type="predicted"/>
<reference evidence="4 5" key="1">
    <citation type="submission" date="2025-04" db="UniProtKB">
        <authorList>
            <consortium name="RefSeq"/>
        </authorList>
    </citation>
    <scope>IDENTIFICATION</scope>
    <source>
        <tissue evidence="4 5">Whole organism</tissue>
    </source>
</reference>
<evidence type="ECO:0000256" key="1">
    <source>
        <dbReference type="SAM" id="Phobius"/>
    </source>
</evidence>
<dbReference type="KEGG" id="foc:113204933"/>
<protein>
    <submittedName>
        <fullName evidence="4 5">Uncharacterized protein LOC113204933 isoform X1</fullName>
    </submittedName>
</protein>
<sequence>MARLLLAVVIPAVLLAAVQAQQQEQTAVDVARQVYAECLQRGSVACVRPRVLAFLAEAKQRADKAIRITRDLSVIPCADGNSLDADNQDGLLEEAPSSLRGDALRQMVLERLDAVERFLQSHEVRVAVPRELAEAVPSVVKNALPDELRLPLDPEREDGARHRRKRGFLKKVVLPFILGLKFKSTVLIPMALSLIALKTWKALTLGLLSLVLSAAMVIFRFTKPKVVNYDVYHYPQSHGHYDHHIDHHAADHAHYDHYDHHSYAAARSADDMAYSAHQQQ</sequence>
<keyword evidence="1" id="KW-0812">Transmembrane</keyword>
<dbReference type="AlphaFoldDB" id="A0A6J1SA21"/>
<evidence type="ECO:0000313" key="5">
    <source>
        <dbReference type="RefSeq" id="XP_026276105.1"/>
    </source>
</evidence>
<feature type="signal peptide" evidence="2">
    <location>
        <begin position="1"/>
        <end position="20"/>
    </location>
</feature>
<dbReference type="RefSeq" id="XP_026276105.1">
    <property type="nucleotide sequence ID" value="XM_026420320.2"/>
</dbReference>
<dbReference type="GO" id="GO:0016020">
    <property type="term" value="C:membrane"/>
    <property type="evidence" value="ECO:0007669"/>
    <property type="project" value="TreeGrafter"/>
</dbReference>
<evidence type="ECO:0000313" key="3">
    <source>
        <dbReference type="Proteomes" id="UP000504606"/>
    </source>
</evidence>
<dbReference type="Pfam" id="PF07898">
    <property type="entry name" value="DUF1676"/>
    <property type="match status" value="1"/>
</dbReference>
<gene>
    <name evidence="4 5" type="primary">LOC113204933</name>
</gene>
<keyword evidence="3" id="KW-1185">Reference proteome</keyword>
<name>A0A6J1SA21_FRAOC</name>
<feature type="transmembrane region" description="Helical" evidence="1">
    <location>
        <begin position="172"/>
        <end position="195"/>
    </location>
</feature>
<dbReference type="Proteomes" id="UP000504606">
    <property type="component" value="Unplaced"/>
</dbReference>
<dbReference type="PANTHER" id="PTHR21879:SF13">
    <property type="entry name" value="OSIRIS 18"/>
    <property type="match status" value="1"/>
</dbReference>
<dbReference type="CTD" id="40775"/>
<keyword evidence="1" id="KW-0472">Membrane</keyword>
<evidence type="ECO:0000313" key="4">
    <source>
        <dbReference type="RefSeq" id="XP_026276104.1"/>
    </source>
</evidence>
<organism evidence="3 5">
    <name type="scientific">Frankliniella occidentalis</name>
    <name type="common">Western flower thrips</name>
    <name type="synonym">Euthrips occidentalis</name>
    <dbReference type="NCBI Taxonomy" id="133901"/>
    <lineage>
        <taxon>Eukaryota</taxon>
        <taxon>Metazoa</taxon>
        <taxon>Ecdysozoa</taxon>
        <taxon>Arthropoda</taxon>
        <taxon>Hexapoda</taxon>
        <taxon>Insecta</taxon>
        <taxon>Pterygota</taxon>
        <taxon>Neoptera</taxon>
        <taxon>Paraneoptera</taxon>
        <taxon>Thysanoptera</taxon>
        <taxon>Terebrantia</taxon>
        <taxon>Thripoidea</taxon>
        <taxon>Thripidae</taxon>
        <taxon>Frankliniella</taxon>
    </lineage>
</organism>
<dbReference type="PANTHER" id="PTHR21879">
    <property type="entry name" value="FI03362P-RELATED-RELATED"/>
    <property type="match status" value="1"/>
</dbReference>
<evidence type="ECO:0000256" key="2">
    <source>
        <dbReference type="SAM" id="SignalP"/>
    </source>
</evidence>
<dbReference type="GeneID" id="113204933"/>
<keyword evidence="2" id="KW-0732">Signal</keyword>
<feature type="transmembrane region" description="Helical" evidence="1">
    <location>
        <begin position="202"/>
        <end position="221"/>
    </location>
</feature>
<feature type="chain" id="PRO_5044639449" evidence="2">
    <location>
        <begin position="21"/>
        <end position="280"/>
    </location>
</feature>